<dbReference type="SMART" id="SM00020">
    <property type="entry name" value="Tryp_SPc"/>
    <property type="match status" value="1"/>
</dbReference>
<dbReference type="PROSITE" id="PS00135">
    <property type="entry name" value="TRYPSIN_SER"/>
    <property type="match status" value="1"/>
</dbReference>
<dbReference type="CDD" id="cd00063">
    <property type="entry name" value="FN3"/>
    <property type="match status" value="2"/>
</dbReference>
<dbReference type="InterPro" id="IPR018114">
    <property type="entry name" value="TRYPSIN_HIS"/>
</dbReference>
<dbReference type="EC" id="3.4.21.62" evidence="6"/>
<dbReference type="Gene3D" id="2.60.40.10">
    <property type="entry name" value="Immunoglobulins"/>
    <property type="match status" value="1"/>
</dbReference>
<keyword evidence="3 7" id="KW-0720">Serine protease</keyword>
<dbReference type="InterPro" id="IPR000209">
    <property type="entry name" value="Peptidase_S8/S53_dom"/>
</dbReference>
<sequence length="5377" mass="564513">MLWMARMLGLLLASVQLKEVIGQSVPVLPALGARLADEDLQKGTLAGTFYVRTPRLVSGTPEISSFPVYWGADETTKLDSQPLVSIPVSATFPTCSGTSCSSITIQSVSPTRFEISRGMSGYDNRESATVTFPSAGTVTVTEMDIESGWDFLYIARESFTGTLSSYGEIVREVAAGQELLWSTDSSVVRNGWIVTFQTTAADLLSTNIGATAIPQGASHFLVYSANSNGEMASPFPVPIHDMFALPAPSALSFSDSNDLAYQVDGLLQLTGPSDTSDVLRYDVYWGGASGRLGVCSATVGFRFEPGMQLTQDCSGETHLQPIAADLVPGPTQVGGKGLRLDGSFAATATAATTSLQQLVSWTAAAWVNPSVQSTRLVSLFGSPYTHYEYYFAIQLTEASVPRCVTFPDLYGFGGQNFCEAPATHALSRNVWTHVTCVYEAQASLSVKLLRIYVNGALVQTCNAPEPSFSSMVHQLFIGGDPVPVESGDQSYFDGALDEVGLWNESLTPEAVSDLYMSYRVATWSVGETTSRQISARAPQGSSTLHAVAVGEFVESTPLVIPLVDSARPVHLPEGISFTDTDPAAGSYGGQVLVTRALNESDISRYVAYWGGPDRSASSNGCEVYRLTGVEWKESAGSVPPAGASHIVVVSSINVPPASGESSQGVGLAYQDYVPPSVLAQAVSFSDTNPVLGKVSGTVQVTRASDESGVVSYNLYFADTNAAPLTLINKVPTSSSHITLTLTDVEIPSNATSILVLLEGAGGEAQTGVSTSSLDYAALDMPQGIAFEDIDSLSGSFQGTITIQRALSEADVTAYEIYWASGNGAGVAPTQLDLVESLSLGSLTVTMVFEMYDSYGDGWNSAEYTIKQGGVTLGTGTFQTGHFAAHTLTNIPVSTELTITVTEGNWPSEISWALKDEAGTVVLSSDGQTFPVDLPFTVTGSSGGGVFETSLPPTTPPSGADHLLTFARLTSGSASAASWVVLVDFAPPAQPPSSVAFDDTNGAAGVIAGVVTIGRAADESQISDYRIYFGTSALAKLGQVLASVSTSTSGSPLGVNLAATTLPSNASHLLAFSSSAGGENLQPAAVSISDVIIPTSAPSGVTFTDTDPMAGHFAGVVSFTVAPNQSAITHYDLYWGSSSSVPDFSLGSLGSVQAWSHVLMSSIVLNSSALPTGMTHLVVVSANGGSSMQTGAGVLLTDYVTVSVVPSSISFNDTDPSLNQISGTVTIGAASDESGVVDYAVYWGVSSTLRMPGGAPGLSAEFFSISTCPCSSCFPDFSTLGTPFLTQVENTSAYTAARPGGSFSIWPGLDRSELFAARWTGWFQIRNAGDYWFRVESDDRSRLYVAGVEIMGGYSYMTLMAGLHQIELQYFQCVGASYISAFISGQDTSWFESSLWAFARHGAQSQDPLATAPKAGAELSLVVAPSVIPAGVTHLLAFARAAGGVDSVYSISTELLDLVTPSVAAEGVNFTDNDPEPNMIQGVITIKRAQNEHDINFYKIYWGSSATEILDTTVRRLVTSSGTMQPSCTGVACGDIVIADGSQQNEWVVSRGEYGNHEQAFITLTGPAEVHFSFLSTETCCDKLYFPDHSPISGYNQLPDPITLPDGFHSVEWSSDYSVTSNGWSFTYQYTGALSSTPGLIALVPKPSGSQDISVLLERQSLLGSHFIVKSAYNSSESDASVAIQIEDLAPPDLGLGAVTFMDTDSAAGYIGGDLVIGEGSSGVVGFNIYWGRDSNNQILPGSAGLSGEYFYLSSAPSGAMPDFASLSPDVVQIETQLNQPETTTAWPGLTSSENFAARWRGYINITTAGSYIFTLSSDDGSQLFINGAMLVDNSGTHFWQSRSGDLFLLSGLHSLEVLFFNGAGSYGIVLEYGGPDTSNQQVVVPARVLRYGSLNNAFIGQVAAAASGNTVYQIQNLAVPEEASHLLVKAYSAEGEGFNVSSTEISDAFAPTVTASGIYFTDEDPTSGQIAGSILVQPAADQSNVSHYVIYWGSSATSKLSLLGRVSAGSGSGGSTSCGAKGPDTTPFRFSRNGVNGPKIVNGQAASECEWRWQISLRWGGISGHHFCGASLLSPKWAMTAAHCIDGSSFTVVIGDHNKDSSEDQHEREHAVLRTIVNPNYTSSSFTHDFALIELEQEVEMGDCAASVCLPSEEVIVGQECFITGWGTLSSGGSSPSIVQEGMVLTLSNSECASRYANEDITQDMLCAQGTSSSGIVDACQGDSGGPLVCAGPDGRYVLHGATSWGYGCADAQYPGIYARISAVLPWVLEVAGLTPSGGSSDGNLTFNISSQSIPATATHFLVFTSMNGLEMTSGISVPLVDFAPIQATPASIAFTDTDASPGELGGLITLGRASDEAEVTGYAVYWGSGVGSSTTTYYGLVGEVPKGSGAVEILVAPNTVKPVGATHFLGFTTASDGRGANYVAVQITDVDELLVPGGLSFQDTDAIAMQIGGTVTIQRAASSSGVSAYNLYLSSGACTAVGSAIANIPVSPGGGPTCFEGSSCAMITILQETAGQWVISRGMDGYENHEHAIIQVEGPGLVHFTRFETERSYDILRVGSASFSGTTVPADVELGAGRQEIEWVSDFSVTMRGWALSFQSYSTFGDISYSLPSTAFDGTVNSMIVFSVANGAEYTASCAATAVADFAPPNQSPQNLWFEDTNPSSGRVAGTVTILQARSHSGVSEYRVYWGQNSSTILPGSSVVLVVPATTAGTNLTVSLNETVLPTNATHLLAYSASSQGESVSGVSAEVIDYHPAQEGPQGLNFTDEDESAGYVSGTAYGIRAQDESTIEEYKLYFSSGQTKISFIGSAPSTSILPRPTCSGITCSHITINEVAGAFQVSRGSYDNEEFANMAITGPGRLRFTLFITEENYDFLTVMGTPYSGSGQPSGPPEEIYIPEGTHEITWRSDYSVTMSGWVFLYESASTSSLNIPVPRSAIPAGATDLLIVSSSSGGEMAQGATTPLVDYNPPQVVPESVECVDSDNSIGYLQGTCTVERASDESNVIAYEVFFGNVTGAPWVALGSLGRLAVTGLTGTSAVVTIPRVAVRPGASHLVAVAVGAGGIAARGASTALVDNIGLTLSPQSLDELGTPNSLHNVSIQLSNAASAATTLSIELIMEDASAESGDASTNSGTSGASSLSSSSLPAACLDASHAGSSSKHRLIYKMKGVTKGSGTARRLREAHARKLESTHGAKVKNLHIGQLSFAETKNRSVQSYCRLYAELRNDPMVEFVEEDQQWFPLGRAQTDFDLFLPGGKAPKSELRRGHMHRRGQCRSCGSKTARASHPNDPEYDDMWGLHQSNDNDIDAPEAWSIHKGLSGRVIVAVLDTGVDYNHEDLRNQMWRNPGEIPGDGIDNDGNGFVDDVYGYDFYEDDGDPMDGNGHGTHCAGTIGAEGGNSIGVVGVTWKPQIMALRFLGPNGGSTIDAIRALDYAVQMGAHITSNSWGGGGFSVGLETAINEAAAANQLFIVAAGNDGQDNDVVSTYPCNYNLPNMICVASTDRSNDMSSFSNWGVNNVHIAAPGSSILSTYTNGEYVSLSGTSMATPHVSGVAALVLDYVHNMPFTELRNVILNSAVPYAKFASKVSTGALLNAHAALAMAGEFAWIRMFGSAISAGTVTIPAQGSTTVVLQLGGTGLDYGEYRARLRIWGVFNEVLYSREVPILYTLHNFTGLPAFGATDLQFADVDGRRGMISGALTITRATPEQEATFSQYHVFWAGSSQNRLFDVPLAALDTGNVLRDDFAIFDSTFWSLPHGSDPSSWITNVSVSNGAAVFSNQYSHAHLTLARRFAPPFTVKTKVKKSSGALAHMVVQIGGTDVNLFGSGGIRAVFLGTQKVLISPEGVYAAAPCTLGTWFEVTITVRATSVTFADNQGCPEIVQAISSSESTKSIRIGADCTGDCATNGGSVWEYFEVSGGLYATFHVPENTLIPSDATGFVIHGWNSLGLNPSGYYEAFADHRVANRATSPSEVLGSAPSTGTLTVSWTRGALNDCTGLFMRYEVVAQMVDQSDSQQSWFEPSGCQGLVSQTSESCLASGLSSGTPYQFKVRVLCSLEETQSLWSEISPAVVTLPSPAAAPTEVRARIPGSSTLLVSWLSGVLNDCEFVESGVEAQEVGQSVWFAPQGCTGLSLNAYHCQAESLNADTQYIFRVQSRCTDPLASSPYSVSSVPESTLATLQSWEVSQRRVLSINMISPVSYNDVMTSAELKNAVISRIVSHTAEGLNVQASRVKVEIMAGQASGTSRRLTTGAATVFAVTVEGATQSDNETSNHVILGVSSALQAEAGITATLALTSTSSLTPATAPEKIAWQELGDNRLQLNWNVLPLGDCNFLAWHVLAHIGSTAVPVAGCTQLLNLSKPECVAFGMDETDSHRFTVDVMCGNPAANSDLSEESDVWPSAPVAVLGGTLTAKPSVARPCDQVVLLLFATGAAEPIQKQWTLSSGSQSFSSILQSVLEGATAASASTLTLSSKLLQDLLAANSGESLVLDFIVQLTSSSGDSTQVTSSLTIDAGTEDLTPSIMASGPTEVSQNFEEELRLEVVTSLTSSCASSDTSQIRLKTTWRYQASEASDSSAWQTLEDAGLVDASPLPNTLRLSAYGLVPGSHQFRAMVEVDGSASQSSSITYTVLVTDPLPELEIIGPRSVGAGCGIELSCAVAGSLHPEATLSYKWICLFPADCNSTIGPELEGKRLVVDSSQAVLGSYKFGVTVTRQIPNLPSVSSYAEAIVVVAEGGPLPVEISSPWSRLEALSQQATSLVSPVLARVGTTNSECQVPSSAVFQWVLATDGVTNRIVASLNAESSRPSAGIVLVTTSSFDGSALEPSMTYVYALLRADSFSLLLQGAESDSLQDAAALGLSISMSLPFVVDAAPTPGVVVAIPQEGEALKTQFTFSTSGWTDEDTDSLQFAYYVFPVDTSYTVSMGEDGHLKSSPAFQPPQINFDDPSSNEFWTKKQGLTVRLFASSPSVSGRRLSNNAFFTVVRAKDRLGGVAQTTMLGPLVQTPTNLSQADLVNALAESQTSNDPAQILTSIQVVMSMSSEDATSTSSSVASVALDALAQVTTMVEATDDTLQQLGGAVAQVVEGGNLDTESLIKAADVVGDSLTLALTSGKGLSAAAGSSLLGGIAAIGKTSTSEDTTEVKSVSTKLVSLVADLGTAAITSLADGAKQEINSVDESGQGIKVAVAKPSPSEAAVDGFKLNTLSIPGDAVAGRRLDGCESLAVQATEWLKTNPYNYRTDIAGATATIATNADVVSVKIDFCSRLELLQATTVSIPLPEASAGADRVVPKCARFDHDIDGWTIFEVSTELDIDAGLVKCSSTKTLVAYTVFLDNEGDEGDGDTATTADVETSSTLTLPQSNTAKVVSLMFGLWIPLLL</sequence>
<dbReference type="PANTHER" id="PTHR24252">
    <property type="entry name" value="ACROSIN-RELATED"/>
    <property type="match status" value="1"/>
</dbReference>
<evidence type="ECO:0000256" key="4">
    <source>
        <dbReference type="ARBA" id="ARBA00023157"/>
    </source>
</evidence>
<evidence type="ECO:0000256" key="9">
    <source>
        <dbReference type="SAM" id="MobiDB-lite"/>
    </source>
</evidence>
<dbReference type="InterPro" id="IPR022398">
    <property type="entry name" value="Peptidase_S8_His-AS"/>
</dbReference>
<feature type="domain" description="Fibronectin type-III" evidence="12">
    <location>
        <begin position="3969"/>
        <end position="4075"/>
    </location>
</feature>
<comment type="catalytic activity">
    <reaction evidence="5">
        <text>Hydrolysis of proteins with broad specificity for peptide bonds, and a preference for a large uncharged residue in P1. Hydrolyzes peptide amides.</text>
        <dbReference type="EC" id="3.4.21.62"/>
    </reaction>
</comment>
<feature type="active site" description="Charge relay system" evidence="7">
    <location>
        <position position="3544"/>
    </location>
</feature>
<protein>
    <recommendedName>
        <fullName evidence="6">subtilisin</fullName>
        <ecNumber evidence="6">3.4.21.62</ecNumber>
    </recommendedName>
</protein>
<dbReference type="InterPro" id="IPR036116">
    <property type="entry name" value="FN3_sf"/>
</dbReference>
<dbReference type="CDD" id="cd07473">
    <property type="entry name" value="Peptidases_S8_Subtilisin_like"/>
    <property type="match status" value="1"/>
</dbReference>
<feature type="chain" id="PRO_5047435623" description="subtilisin" evidence="10">
    <location>
        <begin position="23"/>
        <end position="5377"/>
    </location>
</feature>
<name>A0ABP0M758_9DINO</name>
<dbReference type="InterPro" id="IPR036852">
    <property type="entry name" value="Peptidase_S8/S53_dom_sf"/>
</dbReference>
<comment type="caution">
    <text evidence="14">The sequence shown here is derived from an EMBL/GenBank/DDBJ whole genome shotgun (WGS) entry which is preliminary data.</text>
</comment>
<organism evidence="14 15">
    <name type="scientific">Durusdinium trenchii</name>
    <dbReference type="NCBI Taxonomy" id="1381693"/>
    <lineage>
        <taxon>Eukaryota</taxon>
        <taxon>Sar</taxon>
        <taxon>Alveolata</taxon>
        <taxon>Dinophyceae</taxon>
        <taxon>Suessiales</taxon>
        <taxon>Symbiodiniaceae</taxon>
        <taxon>Durusdinium</taxon>
    </lineage>
</organism>
<evidence type="ECO:0000256" key="1">
    <source>
        <dbReference type="ARBA" id="ARBA00022670"/>
    </source>
</evidence>
<dbReference type="InterPro" id="IPR023828">
    <property type="entry name" value="Peptidase_S8_Ser-AS"/>
</dbReference>
<dbReference type="PROSITE" id="PS00134">
    <property type="entry name" value="TRYPSIN_HIS"/>
    <property type="match status" value="1"/>
</dbReference>
<evidence type="ECO:0000256" key="3">
    <source>
        <dbReference type="ARBA" id="ARBA00022825"/>
    </source>
</evidence>
<keyword evidence="1 7" id="KW-0645">Protease</keyword>
<evidence type="ECO:0000256" key="10">
    <source>
        <dbReference type="SAM" id="SignalP"/>
    </source>
</evidence>
<keyword evidence="4" id="KW-1015">Disulfide bond</keyword>
<reference evidence="14 15" key="1">
    <citation type="submission" date="2024-02" db="EMBL/GenBank/DDBJ databases">
        <authorList>
            <person name="Chen Y."/>
            <person name="Shah S."/>
            <person name="Dougan E. K."/>
            <person name="Thang M."/>
            <person name="Chan C."/>
        </authorList>
    </citation>
    <scope>NUCLEOTIDE SEQUENCE [LARGE SCALE GENOMIC DNA]</scope>
</reference>
<evidence type="ECO:0000259" key="12">
    <source>
        <dbReference type="PROSITE" id="PS50853"/>
    </source>
</evidence>
<dbReference type="SUPFAM" id="SSF49899">
    <property type="entry name" value="Concanavalin A-like lectins/glucanases"/>
    <property type="match status" value="1"/>
</dbReference>
<feature type="signal peptide" evidence="10">
    <location>
        <begin position="1"/>
        <end position="22"/>
    </location>
</feature>
<dbReference type="PROSITE" id="PS00138">
    <property type="entry name" value="SUBTILASE_SER"/>
    <property type="match status" value="1"/>
</dbReference>
<evidence type="ECO:0000256" key="7">
    <source>
        <dbReference type="PROSITE-ProRule" id="PRU01240"/>
    </source>
</evidence>
<keyword evidence="2 7" id="KW-0378">Hydrolase</keyword>
<dbReference type="PROSITE" id="PS00137">
    <property type="entry name" value="SUBTILASE_HIS"/>
    <property type="match status" value="1"/>
</dbReference>
<dbReference type="CDD" id="cd00190">
    <property type="entry name" value="Tryp_SPc"/>
    <property type="match status" value="1"/>
</dbReference>
<dbReference type="InterPro" id="IPR013320">
    <property type="entry name" value="ConA-like_dom_sf"/>
</dbReference>
<evidence type="ECO:0000256" key="2">
    <source>
        <dbReference type="ARBA" id="ARBA00022801"/>
    </source>
</evidence>
<dbReference type="Gene3D" id="2.60.120.200">
    <property type="match status" value="1"/>
</dbReference>
<keyword evidence="15" id="KW-1185">Reference proteome</keyword>
<dbReference type="SUPFAM" id="SSF50494">
    <property type="entry name" value="Trypsin-like serine proteases"/>
    <property type="match status" value="1"/>
</dbReference>
<dbReference type="SMART" id="SM00758">
    <property type="entry name" value="PA14"/>
    <property type="match status" value="1"/>
</dbReference>
<dbReference type="SUPFAM" id="SSF49265">
    <property type="entry name" value="Fibronectin type III"/>
    <property type="match status" value="1"/>
</dbReference>
<dbReference type="PROSITE" id="PS50853">
    <property type="entry name" value="FN3"/>
    <property type="match status" value="2"/>
</dbReference>
<dbReference type="EMBL" id="CAXAMM010020001">
    <property type="protein sequence ID" value="CAK9046896.1"/>
    <property type="molecule type" value="Genomic_DNA"/>
</dbReference>
<dbReference type="PROSITE" id="PS51892">
    <property type="entry name" value="SUBTILASE"/>
    <property type="match status" value="1"/>
</dbReference>
<feature type="domain" description="PA14" evidence="13">
    <location>
        <begin position="1252"/>
        <end position="1416"/>
    </location>
</feature>
<accession>A0ABP0M758</accession>
<dbReference type="Proteomes" id="UP001642464">
    <property type="component" value="Unassembled WGS sequence"/>
</dbReference>
<evidence type="ECO:0000313" key="15">
    <source>
        <dbReference type="Proteomes" id="UP001642464"/>
    </source>
</evidence>
<dbReference type="Gene3D" id="2.40.10.10">
    <property type="entry name" value="Trypsin-like serine proteases"/>
    <property type="match status" value="1"/>
</dbReference>
<dbReference type="Pfam" id="PF00089">
    <property type="entry name" value="Trypsin"/>
    <property type="match status" value="1"/>
</dbReference>
<dbReference type="InterPro" id="IPR043504">
    <property type="entry name" value="Peptidase_S1_PA_chymotrypsin"/>
</dbReference>
<evidence type="ECO:0000259" key="11">
    <source>
        <dbReference type="PROSITE" id="PS50240"/>
    </source>
</evidence>
<dbReference type="SUPFAM" id="SSF56988">
    <property type="entry name" value="Anthrax protective antigen"/>
    <property type="match status" value="2"/>
</dbReference>
<dbReference type="Pfam" id="PF02010">
    <property type="entry name" value="REJ"/>
    <property type="match status" value="1"/>
</dbReference>
<dbReference type="InterPro" id="IPR037524">
    <property type="entry name" value="PA14/GLEYA"/>
</dbReference>
<dbReference type="InterPro" id="IPR033116">
    <property type="entry name" value="TRYPSIN_SER"/>
</dbReference>
<comment type="similarity">
    <text evidence="7 8">Belongs to the peptidase S8 family.</text>
</comment>
<dbReference type="InterPro" id="IPR023827">
    <property type="entry name" value="Peptidase_S8_Asp-AS"/>
</dbReference>
<dbReference type="PROSITE" id="PS00136">
    <property type="entry name" value="SUBTILASE_ASP"/>
    <property type="match status" value="1"/>
</dbReference>
<dbReference type="InterPro" id="IPR034204">
    <property type="entry name" value="PfSUB1-like_cat_dom"/>
</dbReference>
<dbReference type="Gene3D" id="3.90.182.10">
    <property type="entry name" value="Toxin - Anthrax Protective Antigen,domain 1"/>
    <property type="match status" value="1"/>
</dbReference>
<dbReference type="PRINTS" id="PR00723">
    <property type="entry name" value="SUBTILISIN"/>
</dbReference>
<dbReference type="InterPro" id="IPR003961">
    <property type="entry name" value="FN3_dom"/>
</dbReference>
<feature type="domain" description="Fibronectin type-III" evidence="12">
    <location>
        <begin position="4079"/>
        <end position="4178"/>
    </location>
</feature>
<evidence type="ECO:0000313" key="14">
    <source>
        <dbReference type="EMBL" id="CAK9046896.1"/>
    </source>
</evidence>
<dbReference type="SMART" id="SM00060">
    <property type="entry name" value="FN3"/>
    <property type="match status" value="2"/>
</dbReference>
<dbReference type="InterPro" id="IPR013783">
    <property type="entry name" value="Ig-like_fold"/>
</dbReference>
<dbReference type="InterPro" id="IPR002859">
    <property type="entry name" value="PKD/REJ-like"/>
</dbReference>
<dbReference type="PROSITE" id="PS51820">
    <property type="entry name" value="PA14"/>
    <property type="match status" value="2"/>
</dbReference>
<evidence type="ECO:0000256" key="6">
    <source>
        <dbReference type="ARBA" id="ARBA00023619"/>
    </source>
</evidence>
<proteinExistence type="inferred from homology"/>
<feature type="region of interest" description="Disordered" evidence="9">
    <location>
        <begin position="2010"/>
        <end position="2033"/>
    </location>
</feature>
<evidence type="ECO:0000256" key="5">
    <source>
        <dbReference type="ARBA" id="ARBA00023529"/>
    </source>
</evidence>
<dbReference type="InterPro" id="IPR011658">
    <property type="entry name" value="PA14_dom"/>
</dbReference>
<feature type="domain" description="PA14" evidence="13">
    <location>
        <begin position="1740"/>
        <end position="1887"/>
    </location>
</feature>
<dbReference type="InterPro" id="IPR001254">
    <property type="entry name" value="Trypsin_dom"/>
</dbReference>
<feature type="domain" description="Peptidase S1" evidence="11">
    <location>
        <begin position="2040"/>
        <end position="2273"/>
    </location>
</feature>
<feature type="region of interest" description="Disordered" evidence="9">
    <location>
        <begin position="3262"/>
        <end position="3290"/>
    </location>
</feature>
<feature type="active site" description="Charge relay system" evidence="7">
    <location>
        <position position="3385"/>
    </location>
</feature>
<dbReference type="InterPro" id="IPR015500">
    <property type="entry name" value="Peptidase_S8_subtilisin-rel"/>
</dbReference>
<dbReference type="Pfam" id="PF13385">
    <property type="entry name" value="Laminin_G_3"/>
    <property type="match status" value="1"/>
</dbReference>
<dbReference type="PANTHER" id="PTHR24252:SF7">
    <property type="entry name" value="HYALIN"/>
    <property type="match status" value="1"/>
</dbReference>
<evidence type="ECO:0000259" key="13">
    <source>
        <dbReference type="PROSITE" id="PS51820"/>
    </source>
</evidence>
<dbReference type="Pfam" id="PF00082">
    <property type="entry name" value="Peptidase_S8"/>
    <property type="match status" value="1"/>
</dbReference>
<dbReference type="Pfam" id="PF07691">
    <property type="entry name" value="PA14"/>
    <property type="match status" value="1"/>
</dbReference>
<dbReference type="SUPFAM" id="SSF52743">
    <property type="entry name" value="Subtilisin-like"/>
    <property type="match status" value="1"/>
</dbReference>
<dbReference type="PROSITE" id="PS50240">
    <property type="entry name" value="TRYPSIN_DOM"/>
    <property type="match status" value="1"/>
</dbReference>
<keyword evidence="10" id="KW-0732">Signal</keyword>
<dbReference type="InterPro" id="IPR009003">
    <property type="entry name" value="Peptidase_S1_PA"/>
</dbReference>
<feature type="active site" description="Charge relay system" evidence="7">
    <location>
        <position position="3330"/>
    </location>
</feature>
<evidence type="ECO:0000256" key="8">
    <source>
        <dbReference type="RuleBase" id="RU003355"/>
    </source>
</evidence>
<dbReference type="Gene3D" id="3.40.50.200">
    <property type="entry name" value="Peptidase S8/S53 domain"/>
    <property type="match status" value="1"/>
</dbReference>
<gene>
    <name evidence="14" type="ORF">SCF082_LOCUS26323</name>
</gene>